<accession>A0ABT1SB28</accession>
<evidence type="ECO:0000313" key="2">
    <source>
        <dbReference type="Proteomes" id="UP001524478"/>
    </source>
</evidence>
<organism evidence="1 2">
    <name type="scientific">Tissierella carlieri</name>
    <dbReference type="NCBI Taxonomy" id="689904"/>
    <lineage>
        <taxon>Bacteria</taxon>
        <taxon>Bacillati</taxon>
        <taxon>Bacillota</taxon>
        <taxon>Tissierellia</taxon>
        <taxon>Tissierellales</taxon>
        <taxon>Tissierellaceae</taxon>
        <taxon>Tissierella</taxon>
    </lineage>
</organism>
<dbReference type="EMBL" id="JANGAC010000007">
    <property type="protein sequence ID" value="MCQ4923694.1"/>
    <property type="molecule type" value="Genomic_DNA"/>
</dbReference>
<dbReference type="Proteomes" id="UP001524478">
    <property type="component" value="Unassembled WGS sequence"/>
</dbReference>
<name>A0ABT1SB28_9FIRM</name>
<keyword evidence="2" id="KW-1185">Reference proteome</keyword>
<proteinExistence type="predicted"/>
<evidence type="ECO:0000313" key="1">
    <source>
        <dbReference type="EMBL" id="MCQ4923694.1"/>
    </source>
</evidence>
<protein>
    <submittedName>
        <fullName evidence="1">Uncharacterized protein</fullName>
    </submittedName>
</protein>
<comment type="caution">
    <text evidence="1">The sequence shown here is derived from an EMBL/GenBank/DDBJ whole genome shotgun (WGS) entry which is preliminary data.</text>
</comment>
<gene>
    <name evidence="1" type="ORF">NE686_11380</name>
</gene>
<reference evidence="1 2" key="1">
    <citation type="submission" date="2022-06" db="EMBL/GenBank/DDBJ databases">
        <title>Isolation of gut microbiota from human fecal samples.</title>
        <authorList>
            <person name="Pamer E.G."/>
            <person name="Barat B."/>
            <person name="Waligurski E."/>
            <person name="Medina S."/>
            <person name="Paddock L."/>
            <person name="Mostad J."/>
        </authorList>
    </citation>
    <scope>NUCLEOTIDE SEQUENCE [LARGE SCALE GENOMIC DNA]</scope>
    <source>
        <strain evidence="1 2">DFI.7.95</strain>
    </source>
</reference>
<sequence>MNKIKPLSIFLIILAIVVLSFNIKYITFNNKYLSEIKSQFNNFLYKYNDFTDELPVIIHKNDNNPCEYLSSIDKNKAVED</sequence>
<dbReference type="RefSeq" id="WP_256311599.1">
    <property type="nucleotide sequence ID" value="NZ_JANGAC010000007.1"/>
</dbReference>